<dbReference type="RefSeq" id="WP_344037602.1">
    <property type="nucleotide sequence ID" value="NZ_BAAAKE010000008.1"/>
</dbReference>
<accession>A0ABV9Y9T7</accession>
<name>A0ABV9Y9T7_9PSEU</name>
<keyword evidence="2" id="KW-1185">Reference proteome</keyword>
<dbReference type="InterPro" id="IPR052748">
    <property type="entry name" value="ISR_Activator"/>
</dbReference>
<dbReference type="Proteomes" id="UP001595833">
    <property type="component" value="Unassembled WGS sequence"/>
</dbReference>
<dbReference type="SUPFAM" id="SSF81901">
    <property type="entry name" value="HCP-like"/>
    <property type="match status" value="1"/>
</dbReference>
<dbReference type="EMBL" id="JBHSJB010000031">
    <property type="protein sequence ID" value="MFC5058139.1"/>
    <property type="molecule type" value="Genomic_DNA"/>
</dbReference>
<dbReference type="Pfam" id="PF08238">
    <property type="entry name" value="Sel1"/>
    <property type="match status" value="2"/>
</dbReference>
<reference evidence="2" key="1">
    <citation type="journal article" date="2019" name="Int. J. Syst. Evol. Microbiol.">
        <title>The Global Catalogue of Microorganisms (GCM) 10K type strain sequencing project: providing services to taxonomists for standard genome sequencing and annotation.</title>
        <authorList>
            <consortium name="The Broad Institute Genomics Platform"/>
            <consortium name="The Broad Institute Genome Sequencing Center for Infectious Disease"/>
            <person name="Wu L."/>
            <person name="Ma J."/>
        </authorList>
    </citation>
    <scope>NUCLEOTIDE SEQUENCE [LARGE SCALE GENOMIC DNA]</scope>
    <source>
        <strain evidence="2">KCTC 12848</strain>
    </source>
</reference>
<evidence type="ECO:0000313" key="2">
    <source>
        <dbReference type="Proteomes" id="UP001595833"/>
    </source>
</evidence>
<comment type="caution">
    <text evidence="1">The sequence shown here is derived from an EMBL/GenBank/DDBJ whole genome shotgun (WGS) entry which is preliminary data.</text>
</comment>
<protein>
    <recommendedName>
        <fullName evidence="3">Sel1 repeat family protein</fullName>
    </recommendedName>
</protein>
<dbReference type="SMART" id="SM00671">
    <property type="entry name" value="SEL1"/>
    <property type="match status" value="2"/>
</dbReference>
<organism evidence="1 2">
    <name type="scientific">Saccharothrix xinjiangensis</name>
    <dbReference type="NCBI Taxonomy" id="204798"/>
    <lineage>
        <taxon>Bacteria</taxon>
        <taxon>Bacillati</taxon>
        <taxon>Actinomycetota</taxon>
        <taxon>Actinomycetes</taxon>
        <taxon>Pseudonocardiales</taxon>
        <taxon>Pseudonocardiaceae</taxon>
        <taxon>Saccharothrix</taxon>
    </lineage>
</organism>
<proteinExistence type="predicted"/>
<evidence type="ECO:0008006" key="3">
    <source>
        <dbReference type="Google" id="ProtNLM"/>
    </source>
</evidence>
<dbReference type="PANTHER" id="PTHR45011:SF1">
    <property type="entry name" value="DAP3-BINDING CELL DEATH ENHANCER 1"/>
    <property type="match status" value="1"/>
</dbReference>
<sequence length="191" mass="19786">MARGSGAPGGAAPWAPYPEPDLHASVEAYRKADRAGAKAGAPGWIRVAYFARSAEHATAAAQRLGEVLAANPDDPEVLLLTGYLAHQGYGRPVRAAELGSTRAMANPGGMHATGRGVEADAATALDWYAKAAEAGHAKAAYTAGVMLLTGDDGLAVDEERAERFLELAEELGFDVDGALETMGLSRREPAS</sequence>
<dbReference type="InterPro" id="IPR006597">
    <property type="entry name" value="Sel1-like"/>
</dbReference>
<dbReference type="PANTHER" id="PTHR45011">
    <property type="entry name" value="DAP3-BINDING CELL DEATH ENHANCER 1"/>
    <property type="match status" value="1"/>
</dbReference>
<evidence type="ECO:0000313" key="1">
    <source>
        <dbReference type="EMBL" id="MFC5058139.1"/>
    </source>
</evidence>
<gene>
    <name evidence="1" type="ORF">ACFPFM_30885</name>
</gene>
<dbReference type="Gene3D" id="1.25.40.10">
    <property type="entry name" value="Tetratricopeptide repeat domain"/>
    <property type="match status" value="1"/>
</dbReference>
<dbReference type="InterPro" id="IPR011990">
    <property type="entry name" value="TPR-like_helical_dom_sf"/>
</dbReference>